<keyword evidence="2" id="KW-0479">Metal-binding</keyword>
<keyword evidence="1" id="KW-0808">Transferase</keyword>
<dbReference type="SUPFAM" id="SSF57850">
    <property type="entry name" value="RING/U-box"/>
    <property type="match status" value="1"/>
</dbReference>
<proteinExistence type="predicted"/>
<feature type="domain" description="RING-type" evidence="6">
    <location>
        <begin position="55"/>
        <end position="120"/>
    </location>
</feature>
<evidence type="ECO:0000313" key="7">
    <source>
        <dbReference type="EMBL" id="GIY45196.1"/>
    </source>
</evidence>
<evidence type="ECO:0000256" key="4">
    <source>
        <dbReference type="ARBA" id="ARBA00022833"/>
    </source>
</evidence>
<dbReference type="SMART" id="SM00184">
    <property type="entry name" value="RING"/>
    <property type="match status" value="1"/>
</dbReference>
<dbReference type="GO" id="GO:0000209">
    <property type="term" value="P:protein polyubiquitination"/>
    <property type="evidence" value="ECO:0007669"/>
    <property type="project" value="InterPro"/>
</dbReference>
<evidence type="ECO:0000256" key="1">
    <source>
        <dbReference type="ARBA" id="ARBA00022679"/>
    </source>
</evidence>
<dbReference type="Gene3D" id="3.30.40.10">
    <property type="entry name" value="Zinc/RING finger domain, C3HC4 (zinc finger)"/>
    <property type="match status" value="1"/>
</dbReference>
<dbReference type="PROSITE" id="PS50089">
    <property type="entry name" value="ZF_RING_2"/>
    <property type="match status" value="1"/>
</dbReference>
<dbReference type="InterPro" id="IPR001841">
    <property type="entry name" value="Znf_RING"/>
</dbReference>
<evidence type="ECO:0000256" key="5">
    <source>
        <dbReference type="PROSITE-ProRule" id="PRU00175"/>
    </source>
</evidence>
<dbReference type="EMBL" id="BPLQ01009596">
    <property type="protein sequence ID" value="GIY45196.1"/>
    <property type="molecule type" value="Genomic_DNA"/>
</dbReference>
<name>A0AAV4TJF0_9ARAC</name>
<dbReference type="PANTHER" id="PTHR11224:SF10">
    <property type="entry name" value="IP09428P-RELATED"/>
    <property type="match status" value="1"/>
</dbReference>
<dbReference type="AlphaFoldDB" id="A0AAV4TJF0"/>
<accession>A0AAV4TJF0</accession>
<dbReference type="PROSITE" id="PS00518">
    <property type="entry name" value="ZF_RING_1"/>
    <property type="match status" value="1"/>
</dbReference>
<gene>
    <name evidence="7" type="primary">Mkrn2</name>
    <name evidence="7" type="ORF">CDAR_218101</name>
</gene>
<organism evidence="7 8">
    <name type="scientific">Caerostris darwini</name>
    <dbReference type="NCBI Taxonomy" id="1538125"/>
    <lineage>
        <taxon>Eukaryota</taxon>
        <taxon>Metazoa</taxon>
        <taxon>Ecdysozoa</taxon>
        <taxon>Arthropoda</taxon>
        <taxon>Chelicerata</taxon>
        <taxon>Arachnida</taxon>
        <taxon>Araneae</taxon>
        <taxon>Araneomorphae</taxon>
        <taxon>Entelegynae</taxon>
        <taxon>Araneoidea</taxon>
        <taxon>Araneidae</taxon>
        <taxon>Caerostris</taxon>
    </lineage>
</organism>
<protein>
    <submittedName>
        <fullName evidence="7">Probable E3 ubiquitin-protein ligase makorin-2</fullName>
    </submittedName>
</protein>
<evidence type="ECO:0000256" key="2">
    <source>
        <dbReference type="ARBA" id="ARBA00022723"/>
    </source>
</evidence>
<sequence length="177" mass="20364">MSDLKRIEKLLHDKFDVKSRQNMAIEEVVSAHSELITNHYAMMNCQTKQCDSLVCEICKKVVLQKKSFGERRFGLLENCFHAFCLSCIRQHREKILKKLLSKKNESCLITPTPAVCPVCKAESRSIVSSNTWIKDKARKTWYFATFEKEMSTMACPWIKLGQGICLCEICSSSQIKM</sequence>
<keyword evidence="3 5" id="KW-0863">Zinc-finger</keyword>
<reference evidence="7 8" key="1">
    <citation type="submission" date="2021-06" db="EMBL/GenBank/DDBJ databases">
        <title>Caerostris darwini draft genome.</title>
        <authorList>
            <person name="Kono N."/>
            <person name="Arakawa K."/>
        </authorList>
    </citation>
    <scope>NUCLEOTIDE SEQUENCE [LARGE SCALE GENOMIC DNA]</scope>
</reference>
<keyword evidence="8" id="KW-1185">Reference proteome</keyword>
<dbReference type="PANTHER" id="PTHR11224">
    <property type="entry name" value="MAKORIN-RELATED"/>
    <property type="match status" value="1"/>
</dbReference>
<dbReference type="Proteomes" id="UP001054837">
    <property type="component" value="Unassembled WGS sequence"/>
</dbReference>
<evidence type="ECO:0000313" key="8">
    <source>
        <dbReference type="Proteomes" id="UP001054837"/>
    </source>
</evidence>
<dbReference type="InterPro" id="IPR017907">
    <property type="entry name" value="Znf_RING_CS"/>
</dbReference>
<dbReference type="GO" id="GO:0008270">
    <property type="term" value="F:zinc ion binding"/>
    <property type="evidence" value="ECO:0007669"/>
    <property type="project" value="UniProtKB-KW"/>
</dbReference>
<evidence type="ECO:0000256" key="3">
    <source>
        <dbReference type="ARBA" id="ARBA00022771"/>
    </source>
</evidence>
<dbReference type="InterPro" id="IPR045072">
    <property type="entry name" value="MKRN-like"/>
</dbReference>
<dbReference type="GO" id="GO:0061630">
    <property type="term" value="F:ubiquitin protein ligase activity"/>
    <property type="evidence" value="ECO:0007669"/>
    <property type="project" value="InterPro"/>
</dbReference>
<comment type="caution">
    <text evidence="7">The sequence shown here is derived from an EMBL/GenBank/DDBJ whole genome shotgun (WGS) entry which is preliminary data.</text>
</comment>
<dbReference type="InterPro" id="IPR013083">
    <property type="entry name" value="Znf_RING/FYVE/PHD"/>
</dbReference>
<evidence type="ECO:0000259" key="6">
    <source>
        <dbReference type="PROSITE" id="PS50089"/>
    </source>
</evidence>
<keyword evidence="4" id="KW-0862">Zinc</keyword>